<evidence type="ECO:0000256" key="3">
    <source>
        <dbReference type="SAM" id="MobiDB-lite"/>
    </source>
</evidence>
<accession>A0A5N5HC46</accession>
<sequence>MEIPELYLGPTQLGFNKSSSSSSSPVESAESNGTCGKRKFFKDHDLKSSAPSPSLQTSVDLQLKDPLPLDWEQCLDLESGKMYYLNRKTSRKSWKWPMNQVSVNLELNISTLSGSSSGSRFNRSSETIEEAKNNNCQV</sequence>
<evidence type="ECO:0000259" key="4">
    <source>
        <dbReference type="PROSITE" id="PS50020"/>
    </source>
</evidence>
<dbReference type="AlphaFoldDB" id="A0A5N5HC46"/>
<comment type="subcellular location">
    <subcellularLocation>
        <location evidence="1">Cytoplasm</location>
    </subcellularLocation>
</comment>
<dbReference type="InterPro" id="IPR036020">
    <property type="entry name" value="WW_dom_sf"/>
</dbReference>
<dbReference type="GO" id="GO:0005737">
    <property type="term" value="C:cytoplasm"/>
    <property type="evidence" value="ECO:0007669"/>
    <property type="project" value="UniProtKB-SubCell"/>
</dbReference>
<dbReference type="PANTHER" id="PTHR14791:SF39">
    <property type="entry name" value="OS12G0233100 PROTEIN"/>
    <property type="match status" value="1"/>
</dbReference>
<feature type="compositionally biased region" description="Low complexity" evidence="3">
    <location>
        <begin position="116"/>
        <end position="125"/>
    </location>
</feature>
<evidence type="ECO:0000313" key="6">
    <source>
        <dbReference type="Proteomes" id="UP000327157"/>
    </source>
</evidence>
<dbReference type="PANTHER" id="PTHR14791">
    <property type="entry name" value="BOMB/KIRA PROTEINS"/>
    <property type="match status" value="1"/>
</dbReference>
<dbReference type="OrthoDB" id="670666at2759"/>
<evidence type="ECO:0000256" key="1">
    <source>
        <dbReference type="ARBA" id="ARBA00004496"/>
    </source>
</evidence>
<keyword evidence="6" id="KW-1185">Reference proteome</keyword>
<reference evidence="5 6" key="1">
    <citation type="submission" date="2019-09" db="EMBL/GenBank/DDBJ databases">
        <authorList>
            <person name="Ou C."/>
        </authorList>
    </citation>
    <scope>NUCLEOTIDE SEQUENCE [LARGE SCALE GENOMIC DNA]</scope>
    <source>
        <strain evidence="5">S2</strain>
        <tissue evidence="5">Leaf</tissue>
    </source>
</reference>
<comment type="caution">
    <text evidence="5">The sequence shown here is derived from an EMBL/GenBank/DDBJ whole genome shotgun (WGS) entry which is preliminary data.</text>
</comment>
<feature type="compositionally biased region" description="Polar residues" evidence="3">
    <location>
        <begin position="25"/>
        <end position="34"/>
    </location>
</feature>
<reference evidence="6" key="2">
    <citation type="submission" date="2019-10" db="EMBL/GenBank/DDBJ databases">
        <title>A de novo genome assembly of a pear dwarfing rootstock.</title>
        <authorList>
            <person name="Wang F."/>
            <person name="Wang J."/>
            <person name="Li S."/>
            <person name="Zhang Y."/>
            <person name="Fang M."/>
            <person name="Ma L."/>
            <person name="Zhao Y."/>
            <person name="Jiang S."/>
        </authorList>
    </citation>
    <scope>NUCLEOTIDE SEQUENCE [LARGE SCALE GENOMIC DNA]</scope>
</reference>
<evidence type="ECO:0000256" key="2">
    <source>
        <dbReference type="ARBA" id="ARBA00022490"/>
    </source>
</evidence>
<organism evidence="5 6">
    <name type="scientific">Pyrus ussuriensis x Pyrus communis</name>
    <dbReference type="NCBI Taxonomy" id="2448454"/>
    <lineage>
        <taxon>Eukaryota</taxon>
        <taxon>Viridiplantae</taxon>
        <taxon>Streptophyta</taxon>
        <taxon>Embryophyta</taxon>
        <taxon>Tracheophyta</taxon>
        <taxon>Spermatophyta</taxon>
        <taxon>Magnoliopsida</taxon>
        <taxon>eudicotyledons</taxon>
        <taxon>Gunneridae</taxon>
        <taxon>Pentapetalae</taxon>
        <taxon>rosids</taxon>
        <taxon>fabids</taxon>
        <taxon>Rosales</taxon>
        <taxon>Rosaceae</taxon>
        <taxon>Amygdaloideae</taxon>
        <taxon>Maleae</taxon>
        <taxon>Pyrus</taxon>
    </lineage>
</organism>
<dbReference type="Gene3D" id="2.20.70.10">
    <property type="match status" value="1"/>
</dbReference>
<evidence type="ECO:0000313" key="5">
    <source>
        <dbReference type="EMBL" id="KAB2623020.1"/>
    </source>
</evidence>
<keyword evidence="2" id="KW-0963">Cytoplasm</keyword>
<dbReference type="PROSITE" id="PS50020">
    <property type="entry name" value="WW_DOMAIN_2"/>
    <property type="match status" value="1"/>
</dbReference>
<feature type="region of interest" description="Disordered" evidence="3">
    <location>
        <begin position="116"/>
        <end position="138"/>
    </location>
</feature>
<dbReference type="InterPro" id="IPR001202">
    <property type="entry name" value="WW_dom"/>
</dbReference>
<dbReference type="InterPro" id="IPR051105">
    <property type="entry name" value="WWC/KIBRA_Hippo_Reg"/>
</dbReference>
<dbReference type="EMBL" id="SMOL01000231">
    <property type="protein sequence ID" value="KAB2623020.1"/>
    <property type="molecule type" value="Genomic_DNA"/>
</dbReference>
<gene>
    <name evidence="5" type="ORF">D8674_025202</name>
</gene>
<reference evidence="5 6" key="3">
    <citation type="submission" date="2019-11" db="EMBL/GenBank/DDBJ databases">
        <title>A de novo genome assembly of a pear dwarfing rootstock.</title>
        <authorList>
            <person name="Wang F."/>
            <person name="Wang J."/>
            <person name="Li S."/>
            <person name="Zhang Y."/>
            <person name="Fang M."/>
            <person name="Ma L."/>
            <person name="Zhao Y."/>
            <person name="Jiang S."/>
        </authorList>
    </citation>
    <scope>NUCLEOTIDE SEQUENCE [LARGE SCALE GENOMIC DNA]</scope>
    <source>
        <strain evidence="5">S2</strain>
        <tissue evidence="5">Leaf</tissue>
    </source>
</reference>
<feature type="domain" description="WW" evidence="4">
    <location>
        <begin position="65"/>
        <end position="99"/>
    </location>
</feature>
<dbReference type="SUPFAM" id="SSF51045">
    <property type="entry name" value="WW domain"/>
    <property type="match status" value="1"/>
</dbReference>
<feature type="region of interest" description="Disordered" evidence="3">
    <location>
        <begin position="1"/>
        <end position="59"/>
    </location>
</feature>
<feature type="compositionally biased region" description="Polar residues" evidence="3">
    <location>
        <begin position="49"/>
        <end position="59"/>
    </location>
</feature>
<proteinExistence type="predicted"/>
<protein>
    <recommendedName>
        <fullName evidence="4">WW domain-containing protein</fullName>
    </recommendedName>
</protein>
<dbReference type="Proteomes" id="UP000327157">
    <property type="component" value="Chromosome 4"/>
</dbReference>
<name>A0A5N5HC46_9ROSA</name>